<evidence type="ECO:0000256" key="14">
    <source>
        <dbReference type="ARBA" id="ARBA00022679"/>
    </source>
</evidence>
<keyword evidence="13" id="KW-0762">Sugar transport</keyword>
<evidence type="ECO:0000256" key="12">
    <source>
        <dbReference type="ARBA" id="ARBA00022553"/>
    </source>
</evidence>
<dbReference type="InterPro" id="IPR029503">
    <property type="entry name" value="PTS_EIIB_mannitol"/>
</dbReference>
<name>U2QF12_9ACTN</name>
<evidence type="ECO:0000256" key="10">
    <source>
        <dbReference type="ARBA" id="ARBA00022475"/>
    </source>
</evidence>
<comment type="caution">
    <text evidence="28">The sequence shown here is derived from an EMBL/GenBank/DDBJ whole genome shotgun (WGS) entry which is preliminary data.</text>
</comment>
<dbReference type="PANTHER" id="PTHR30181">
    <property type="entry name" value="MANNITOL PERMEASE IIC COMPONENT"/>
    <property type="match status" value="1"/>
</dbReference>
<dbReference type="PROSITE" id="PS51094">
    <property type="entry name" value="PTS_EIIA_TYPE_2"/>
    <property type="match status" value="1"/>
</dbReference>
<dbReference type="GO" id="GO:0022872">
    <property type="term" value="F:protein-N(PI)-phosphohistidine-mannitol phosphotransferase system transmembrane transporter activity"/>
    <property type="evidence" value="ECO:0007669"/>
    <property type="project" value="InterPro"/>
</dbReference>
<evidence type="ECO:0000256" key="13">
    <source>
        <dbReference type="ARBA" id="ARBA00022597"/>
    </source>
</evidence>
<accession>U2QF12</accession>
<dbReference type="GO" id="GO:0009401">
    <property type="term" value="P:phosphoenolpyruvate-dependent sugar phosphotransferase system"/>
    <property type="evidence" value="ECO:0007669"/>
    <property type="project" value="UniProtKB-KW"/>
</dbReference>
<dbReference type="CDD" id="cd05567">
    <property type="entry name" value="PTS_IIB_mannitol"/>
    <property type="match status" value="1"/>
</dbReference>
<dbReference type="SUPFAM" id="SSF52794">
    <property type="entry name" value="PTS system IIB component-like"/>
    <property type="match status" value="1"/>
</dbReference>
<keyword evidence="12" id="KW-0597">Phosphoprotein</keyword>
<feature type="transmembrane region" description="Helical" evidence="25">
    <location>
        <begin position="91"/>
        <end position="120"/>
    </location>
</feature>
<keyword evidence="15" id="KW-0598">Phosphotransferase system</keyword>
<dbReference type="AlphaFoldDB" id="U2QF12"/>
<dbReference type="InterPro" id="IPR003352">
    <property type="entry name" value="PTS_EIIC"/>
</dbReference>
<keyword evidence="29" id="KW-1185">Reference proteome</keyword>
<dbReference type="InterPro" id="IPR002178">
    <property type="entry name" value="PTS_EIIA_type-2_dom"/>
</dbReference>
<dbReference type="PROSITE" id="PS51104">
    <property type="entry name" value="PTS_EIIC_TYPE_2"/>
    <property type="match status" value="1"/>
</dbReference>
<dbReference type="InterPro" id="IPR016152">
    <property type="entry name" value="PTrfase/Anion_transptr"/>
</dbReference>
<keyword evidence="16 25" id="KW-0812">Transmembrane</keyword>
<dbReference type="RefSeq" id="WP_021797800.1">
    <property type="nucleotide sequence ID" value="NZ_ACVN02000206.1"/>
</dbReference>
<evidence type="ECO:0000256" key="4">
    <source>
        <dbReference type="ARBA" id="ARBA00011738"/>
    </source>
</evidence>
<evidence type="ECO:0000256" key="2">
    <source>
        <dbReference type="ARBA" id="ARBA00002434"/>
    </source>
</evidence>
<dbReference type="InterPro" id="IPR013014">
    <property type="entry name" value="PTS_EIIC_2"/>
</dbReference>
<dbReference type="GO" id="GO:0016301">
    <property type="term" value="F:kinase activity"/>
    <property type="evidence" value="ECO:0007669"/>
    <property type="project" value="UniProtKB-KW"/>
</dbReference>
<keyword evidence="11" id="KW-0997">Cell inner membrane</keyword>
<dbReference type="InterPro" id="IPR004718">
    <property type="entry name" value="PTS_IIC_mtl"/>
</dbReference>
<dbReference type="GO" id="GO:0005886">
    <property type="term" value="C:plasma membrane"/>
    <property type="evidence" value="ECO:0007669"/>
    <property type="project" value="UniProtKB-SubCell"/>
</dbReference>
<feature type="transmembrane region" description="Helical" evidence="25">
    <location>
        <begin position="324"/>
        <end position="346"/>
    </location>
</feature>
<evidence type="ECO:0000313" key="29">
    <source>
        <dbReference type="Proteomes" id="UP000017052"/>
    </source>
</evidence>
<sequence>MSLPDATVNKNLEGGGARASIQRFGGFLAGMIMPNIGAFIAWGLVAALFISSGWIPDENLVTLSDPMLNYLLPLLIGYTGGRTVHGTRGAVVGAIATMGVIVGADIPMFLGAMVMGPLAAWLLKRIDGFLDARVPSGFEMLVDNFSLGILGLVLAILGHEGVGPLVDLFMGWMAAGVNALIGHHMLPLASVLVEPAKVLFLNNAINHGILTPLGTEQVRTAGQSILFMVESNPGPGLGLLLAYWAFGSRRIRQSVPGAVIIHLFGGIHEIFFPYVLMKPKTILATMAGAMSGLAVGTLLGAGLSGPASPGSIIAWFLMCPRTGYLPMIIDFLVATAVSFLVASALIRPDRRRDDAADAAEQAQEARAAAAAGVDREAVGTGDFDAAALTRLVVACDAGMGSSVMVASTMKKRLAPYGVEVVHTPIDQIPDGATVVLTQEGLVERARAKSPRATVIPFVNYVGDPVFTEVTDRIRAAREAPAESGGPAPTTGDGDAAGAVAAARAVRRKKSLGRDILPAGAIRLGLHATDKQDAIRQAGQALVDVGAAGPEYVDGMIEREGQVSTYMGEGVTIPHGTNEARAHIRRAALGFLQFPDGVDWDGRTCYVAIPIASASDEHVGIMSALASVLADKTRAEQLRTATTVEQVQEILAPEED</sequence>
<evidence type="ECO:0000256" key="24">
    <source>
        <dbReference type="ARBA" id="ARBA00033349"/>
    </source>
</evidence>
<evidence type="ECO:0000256" key="16">
    <source>
        <dbReference type="ARBA" id="ARBA00022692"/>
    </source>
</evidence>
<feature type="transmembrane region" description="Helical" evidence="25">
    <location>
        <begin position="27"/>
        <end position="55"/>
    </location>
</feature>
<evidence type="ECO:0000256" key="20">
    <source>
        <dbReference type="ARBA" id="ARBA00029908"/>
    </source>
</evidence>
<evidence type="ECO:0000256" key="8">
    <source>
        <dbReference type="ARBA" id="ARBA00021825"/>
    </source>
</evidence>
<proteinExistence type="predicted"/>
<dbReference type="Gene3D" id="3.40.930.10">
    <property type="entry name" value="Mannitol-specific EII, Chain A"/>
    <property type="match status" value="1"/>
</dbReference>
<evidence type="ECO:0000256" key="11">
    <source>
        <dbReference type="ARBA" id="ARBA00022519"/>
    </source>
</evidence>
<comment type="catalytic activity">
    <reaction evidence="1">
        <text>D-mannitol(out) + N(pros)-phospho-L-histidyl-[protein] = D-mannitol 1-phosphate(in) + L-histidyl-[protein]</text>
        <dbReference type="Rhea" id="RHEA:33363"/>
        <dbReference type="Rhea" id="RHEA-COMP:9745"/>
        <dbReference type="Rhea" id="RHEA-COMP:9746"/>
        <dbReference type="ChEBI" id="CHEBI:16899"/>
        <dbReference type="ChEBI" id="CHEBI:29979"/>
        <dbReference type="ChEBI" id="CHEBI:61381"/>
        <dbReference type="ChEBI" id="CHEBI:64837"/>
        <dbReference type="EC" id="2.7.1.197"/>
    </reaction>
</comment>
<comment type="subcellular location">
    <subcellularLocation>
        <location evidence="3">Cell inner membrane</location>
        <topology evidence="3">Multi-pass membrane protein</topology>
    </subcellularLocation>
</comment>
<dbReference type="Pfam" id="PF00359">
    <property type="entry name" value="PTS_EIIA_2"/>
    <property type="match status" value="1"/>
</dbReference>
<keyword evidence="18 25" id="KW-1133">Transmembrane helix</keyword>
<dbReference type="InterPro" id="IPR036095">
    <property type="entry name" value="PTS_EIIB-like_sf"/>
</dbReference>
<keyword evidence="14 28" id="KW-0808">Transferase</keyword>
<comment type="function">
    <text evidence="2">The phosphoenolpyruvate-dependent sugar phosphotransferase system (sugar PTS), a major carbohydrate active transport system, catalyzes the phosphorylation of incoming sugar substrates concomitantly with their translocation across the cell membrane. The enzyme II CmtAB PTS system is involved in D-mannitol transport.</text>
</comment>
<keyword evidence="17" id="KW-0418">Kinase</keyword>
<evidence type="ECO:0000256" key="7">
    <source>
        <dbReference type="ARBA" id="ARBA00015039"/>
    </source>
</evidence>
<dbReference type="SUPFAM" id="SSF55804">
    <property type="entry name" value="Phoshotransferase/anion transport protein"/>
    <property type="match status" value="1"/>
</dbReference>
<dbReference type="PANTHER" id="PTHR30181:SF2">
    <property type="entry name" value="PTS SYSTEM MANNITOL-SPECIFIC EIICBA COMPONENT"/>
    <property type="match status" value="1"/>
</dbReference>
<feature type="transmembrane region" description="Helical" evidence="25">
    <location>
        <begin position="165"/>
        <end position="186"/>
    </location>
</feature>
<evidence type="ECO:0000256" key="1">
    <source>
        <dbReference type="ARBA" id="ARBA00001655"/>
    </source>
</evidence>
<dbReference type="InterPro" id="IPR050893">
    <property type="entry name" value="Sugar_PTS"/>
</dbReference>
<keyword evidence="19 25" id="KW-0472">Membrane</keyword>
<evidence type="ECO:0000313" key="28">
    <source>
        <dbReference type="EMBL" id="ERK54789.1"/>
    </source>
</evidence>
<dbReference type="NCBIfam" id="NF011663">
    <property type="entry name" value="PRK15083.1"/>
    <property type="match status" value="1"/>
</dbReference>
<dbReference type="Pfam" id="PF02378">
    <property type="entry name" value="PTS_EIIC"/>
    <property type="match status" value="1"/>
</dbReference>
<feature type="domain" description="PTS EIIC type-2" evidence="27">
    <location>
        <begin position="24"/>
        <end position="344"/>
    </location>
</feature>
<dbReference type="EC" id="2.7.1.197" evidence="5"/>
<organism evidence="28 29">
    <name type="scientific">Propionibacterium acidifaciens F0233</name>
    <dbReference type="NCBI Taxonomy" id="553198"/>
    <lineage>
        <taxon>Bacteria</taxon>
        <taxon>Bacillati</taxon>
        <taxon>Actinomycetota</taxon>
        <taxon>Actinomycetes</taxon>
        <taxon>Propionibacteriales</taxon>
        <taxon>Propionibacteriaceae</taxon>
        <taxon>Propionibacterium</taxon>
    </lineage>
</organism>
<feature type="transmembrane region" description="Helical" evidence="25">
    <location>
        <begin position="67"/>
        <end position="84"/>
    </location>
</feature>
<evidence type="ECO:0000256" key="3">
    <source>
        <dbReference type="ARBA" id="ARBA00004429"/>
    </source>
</evidence>
<evidence type="ECO:0000256" key="19">
    <source>
        <dbReference type="ARBA" id="ARBA00023136"/>
    </source>
</evidence>
<feature type="transmembrane region" description="Helical" evidence="25">
    <location>
        <begin position="282"/>
        <end position="303"/>
    </location>
</feature>
<evidence type="ECO:0000256" key="6">
    <source>
        <dbReference type="ARBA" id="ARBA00014783"/>
    </source>
</evidence>
<evidence type="ECO:0000256" key="23">
    <source>
        <dbReference type="ARBA" id="ARBA00030962"/>
    </source>
</evidence>
<dbReference type="GO" id="GO:0090563">
    <property type="term" value="F:protein-phosphocysteine-sugar phosphotransferase activity"/>
    <property type="evidence" value="ECO:0007669"/>
    <property type="project" value="TreeGrafter"/>
</dbReference>
<evidence type="ECO:0000259" key="27">
    <source>
        <dbReference type="PROSITE" id="PS51104"/>
    </source>
</evidence>
<feature type="transmembrane region" description="Helical" evidence="25">
    <location>
        <begin position="258"/>
        <end position="276"/>
    </location>
</feature>
<feature type="domain" description="PTS EIIA type-2" evidence="26">
    <location>
        <begin position="514"/>
        <end position="653"/>
    </location>
</feature>
<evidence type="ECO:0000256" key="5">
    <source>
        <dbReference type="ARBA" id="ARBA00011909"/>
    </source>
</evidence>
<comment type="subunit">
    <text evidence="4">Homodimer.</text>
</comment>
<keyword evidence="9" id="KW-0813">Transport</keyword>
<evidence type="ECO:0000256" key="9">
    <source>
        <dbReference type="ARBA" id="ARBA00022448"/>
    </source>
</evidence>
<feature type="transmembrane region" description="Helical" evidence="25">
    <location>
        <begin position="225"/>
        <end position="246"/>
    </location>
</feature>
<dbReference type="Pfam" id="PF02302">
    <property type="entry name" value="PTS_IIB"/>
    <property type="match status" value="1"/>
</dbReference>
<reference evidence="28" key="1">
    <citation type="submission" date="2013-08" db="EMBL/GenBank/DDBJ databases">
        <authorList>
            <person name="Durkin A.S."/>
            <person name="Haft D.R."/>
            <person name="McCorrison J."/>
            <person name="Torralba M."/>
            <person name="Gillis M."/>
            <person name="Haft D.H."/>
            <person name="Methe B."/>
            <person name="Sutton G."/>
            <person name="Nelson K.E."/>
        </authorList>
    </citation>
    <scope>NUCLEOTIDE SEQUENCE [LARGE SCALE GENOMIC DNA]</scope>
    <source>
        <strain evidence="28">F0233</strain>
    </source>
</reference>
<dbReference type="GeneID" id="95359598"/>
<dbReference type="NCBIfam" id="TIGR00851">
    <property type="entry name" value="mtlA"/>
    <property type="match status" value="1"/>
</dbReference>
<dbReference type="Gene3D" id="3.40.50.2300">
    <property type="match status" value="1"/>
</dbReference>
<evidence type="ECO:0000256" key="18">
    <source>
        <dbReference type="ARBA" id="ARBA00022989"/>
    </source>
</evidence>
<evidence type="ECO:0000256" key="17">
    <source>
        <dbReference type="ARBA" id="ARBA00022777"/>
    </source>
</evidence>
<evidence type="ECO:0000259" key="26">
    <source>
        <dbReference type="PROSITE" id="PS51094"/>
    </source>
</evidence>
<evidence type="ECO:0000256" key="15">
    <source>
        <dbReference type="ARBA" id="ARBA00022683"/>
    </source>
</evidence>
<dbReference type="Proteomes" id="UP000017052">
    <property type="component" value="Unassembled WGS sequence"/>
</dbReference>
<dbReference type="InterPro" id="IPR003501">
    <property type="entry name" value="PTS_EIIB_2/3"/>
</dbReference>
<dbReference type="EMBL" id="ACVN02000206">
    <property type="protein sequence ID" value="ERK54789.1"/>
    <property type="molecule type" value="Genomic_DNA"/>
</dbReference>
<keyword evidence="10" id="KW-1003">Cell membrane</keyword>
<evidence type="ECO:0000256" key="22">
    <source>
        <dbReference type="ARBA" id="ARBA00030956"/>
    </source>
</evidence>
<dbReference type="CDD" id="cd00211">
    <property type="entry name" value="PTS_IIA_fru"/>
    <property type="match status" value="1"/>
</dbReference>
<evidence type="ECO:0000256" key="21">
    <source>
        <dbReference type="ARBA" id="ARBA00030684"/>
    </source>
</evidence>
<gene>
    <name evidence="28" type="primary">mtlA</name>
    <name evidence="28" type="ORF">HMPREF0682_2159</name>
</gene>
<evidence type="ECO:0000256" key="25">
    <source>
        <dbReference type="SAM" id="Phobius"/>
    </source>
</evidence>
<protein>
    <recommendedName>
        <fullName evidence="6">Mannitol-specific phosphotransferase enzyme IIA component</fullName>
        <ecNumber evidence="5">2.7.1.197</ecNumber>
    </recommendedName>
    <alternativeName>
        <fullName evidence="22">EIIA</fullName>
    </alternativeName>
    <alternativeName>
        <fullName evidence="24">EIICB-Mtl</fullName>
    </alternativeName>
    <alternativeName>
        <fullName evidence="21">EIICBA-Mtl</fullName>
    </alternativeName>
    <alternativeName>
        <fullName evidence="23">EIII</fullName>
    </alternativeName>
    <alternativeName>
        <fullName evidence="20">PTS system mannitol-specific EIIA component</fullName>
    </alternativeName>
    <alternativeName>
        <fullName evidence="8">PTS system mannitol-specific EIICB component</fullName>
    </alternativeName>
    <alternativeName>
        <fullName evidence="7">PTS system mannitol-specific EIICBA component</fullName>
    </alternativeName>
</protein>
<feature type="transmembrane region" description="Helical" evidence="25">
    <location>
        <begin position="140"/>
        <end position="158"/>
    </location>
</feature>